<accession>A0AC61MNT9</accession>
<organism evidence="1 2">
    <name type="scientific">Miniphocaeibacter halophilus</name>
    <dbReference type="NCBI Taxonomy" id="2931922"/>
    <lineage>
        <taxon>Bacteria</taxon>
        <taxon>Bacillati</taxon>
        <taxon>Bacillota</taxon>
        <taxon>Tissierellia</taxon>
        <taxon>Tissierellales</taxon>
        <taxon>Peptoniphilaceae</taxon>
        <taxon>Miniphocaeibacter</taxon>
    </lineage>
</organism>
<gene>
    <name evidence="1" type="primary">radC</name>
    <name evidence="1" type="ORF">JFY71_07405</name>
</gene>
<sequence length="235" mass="26767">MENQKYNNEYRLRIRDLKDEDKPREKLALHGVGYLSDEELLAVILGTGSKKHNAIELARNILNIMKKECNHMDISLNELMEIEGVGISKASKIIAALELSKRLNIRKSFNEYTINSPNSVANIFMEELRNKLKECFYILLLNTKNKIISKELISEGTLNSSLVHPREVFKQAIKKSANSIILVHNHPSGDVTPSKDDIQITRRLVETGKIVGIQVLDHLIIGDGQFLSLKEKEYF</sequence>
<reference evidence="1 2" key="1">
    <citation type="journal article" date="2022" name="Int. J. Syst. Evol. Microbiol.">
        <title>Miniphocaeibacter halophilus sp. nov., an ammonium-tolerant acetate-producing bacterium isolated from a biogas system.</title>
        <authorList>
            <person name="Schnurer A."/>
            <person name="Singh A."/>
            <person name="Bi S."/>
            <person name="Qiao W."/>
            <person name="Westerholm M."/>
        </authorList>
    </citation>
    <scope>NUCLEOTIDE SEQUENCE [LARGE SCALE GENOMIC DNA]</scope>
    <source>
        <strain evidence="1 2">AMB_01</strain>
    </source>
</reference>
<evidence type="ECO:0000313" key="1">
    <source>
        <dbReference type="EMBL" id="QQK07149.1"/>
    </source>
</evidence>
<protein>
    <submittedName>
        <fullName evidence="1">DNA repair protein RadC</fullName>
    </submittedName>
</protein>
<keyword evidence="2" id="KW-1185">Reference proteome</keyword>
<dbReference type="Proteomes" id="UP000595814">
    <property type="component" value="Chromosome"/>
</dbReference>
<proteinExistence type="predicted"/>
<name>A0AC61MNT9_9FIRM</name>
<evidence type="ECO:0000313" key="2">
    <source>
        <dbReference type="Proteomes" id="UP000595814"/>
    </source>
</evidence>
<dbReference type="EMBL" id="CP066744">
    <property type="protein sequence ID" value="QQK07149.1"/>
    <property type="molecule type" value="Genomic_DNA"/>
</dbReference>